<dbReference type="Proteomes" id="UP001162992">
    <property type="component" value="Chromosome 1"/>
</dbReference>
<keyword evidence="2" id="KW-1185">Reference proteome</keyword>
<protein>
    <submittedName>
        <fullName evidence="1">Uncharacterized protein</fullName>
    </submittedName>
</protein>
<comment type="caution">
    <text evidence="1">The sequence shown here is derived from an EMBL/GenBank/DDBJ whole genome shotgun (WGS) entry which is preliminary data.</text>
</comment>
<gene>
    <name evidence="1" type="ORF">O6H91_01G057600</name>
</gene>
<dbReference type="EMBL" id="CM055092">
    <property type="protein sequence ID" value="KAJ7569020.1"/>
    <property type="molecule type" value="Genomic_DNA"/>
</dbReference>
<proteinExistence type="predicted"/>
<evidence type="ECO:0000313" key="2">
    <source>
        <dbReference type="Proteomes" id="UP001162992"/>
    </source>
</evidence>
<name>A0ACC2ERK3_DIPCM</name>
<organism evidence="1 2">
    <name type="scientific">Diphasiastrum complanatum</name>
    <name type="common">Issler's clubmoss</name>
    <name type="synonym">Lycopodium complanatum</name>
    <dbReference type="NCBI Taxonomy" id="34168"/>
    <lineage>
        <taxon>Eukaryota</taxon>
        <taxon>Viridiplantae</taxon>
        <taxon>Streptophyta</taxon>
        <taxon>Embryophyta</taxon>
        <taxon>Tracheophyta</taxon>
        <taxon>Lycopodiopsida</taxon>
        <taxon>Lycopodiales</taxon>
        <taxon>Lycopodiaceae</taxon>
        <taxon>Lycopodioideae</taxon>
        <taxon>Diphasiastrum</taxon>
    </lineage>
</organism>
<sequence>MWRELRQREAGSIRPSLLAKHACYRRSRSLQLAKRKEIVSAHKSGVNSLQIDAAESRYLLAGASDGSIAIYDTQQATHFDPSSQIAKHEALSTIDRRTNEGHEYAVSSVHWYPIDTGLFVSGSFDRYVKIWDSNLLQVELQFKMPGKVYAVAMSAVASAHMLIATGTEDVRVHLCDMASGAFTHTLSGHRDGVWALQWSASSEWVLVTGGCEGAIRFWDIRRAGCFLVLDQHRTQIGQRSKSASFIHDQAGTSNGMNHMETNSERGSSFLRKRTAHHTSIRRPEAAKLSRQHPGLTVAQGVATAHYGSVTSLQTTYDGFYLFSAGLDSRVRLWDMESGCNTLINYGTTRIAGKKGLQLSFSPDGSLLFVPSDTIIQAYDVWTGNLHATLKGHYDLVNCCSFHPLDQELYSGSNDRQILVWAPPGGTSEDLDPQTQVQADEDNWSD</sequence>
<reference evidence="2" key="1">
    <citation type="journal article" date="2024" name="Proc. Natl. Acad. Sci. U.S.A.">
        <title>Extraordinary preservation of gene collinearity over three hundred million years revealed in homosporous lycophytes.</title>
        <authorList>
            <person name="Li C."/>
            <person name="Wickell D."/>
            <person name="Kuo L.Y."/>
            <person name="Chen X."/>
            <person name="Nie B."/>
            <person name="Liao X."/>
            <person name="Peng D."/>
            <person name="Ji J."/>
            <person name="Jenkins J."/>
            <person name="Williams M."/>
            <person name="Shu S."/>
            <person name="Plott C."/>
            <person name="Barry K."/>
            <person name="Rajasekar S."/>
            <person name="Grimwood J."/>
            <person name="Han X."/>
            <person name="Sun S."/>
            <person name="Hou Z."/>
            <person name="He W."/>
            <person name="Dai G."/>
            <person name="Sun C."/>
            <person name="Schmutz J."/>
            <person name="Leebens-Mack J.H."/>
            <person name="Li F.W."/>
            <person name="Wang L."/>
        </authorList>
    </citation>
    <scope>NUCLEOTIDE SEQUENCE [LARGE SCALE GENOMIC DNA]</scope>
    <source>
        <strain evidence="2">cv. PW_Plant_1</strain>
    </source>
</reference>
<evidence type="ECO:0000313" key="1">
    <source>
        <dbReference type="EMBL" id="KAJ7569020.1"/>
    </source>
</evidence>
<accession>A0ACC2ERK3</accession>